<proteinExistence type="predicted"/>
<keyword evidence="1" id="KW-1185">Reference proteome</keyword>
<reference evidence="2" key="1">
    <citation type="submission" date="2022-11" db="UniProtKB">
        <authorList>
            <consortium name="WormBaseParasite"/>
        </authorList>
    </citation>
    <scope>IDENTIFICATION</scope>
</reference>
<evidence type="ECO:0000313" key="2">
    <source>
        <dbReference type="WBParaSite" id="jg3364"/>
    </source>
</evidence>
<sequence>MTSDDLSYQKNFYELDNHAGISMAVCCRMEGRVSQNLFTSSVQFLFFSLSCNLSAALPMEFQARRFYSGAKHANSAEYVQISAFITNYCILQLQANTQCYGKRPFRI</sequence>
<dbReference type="Proteomes" id="UP000887574">
    <property type="component" value="Unplaced"/>
</dbReference>
<organism evidence="1 2">
    <name type="scientific">Ditylenchus dipsaci</name>
    <dbReference type="NCBI Taxonomy" id="166011"/>
    <lineage>
        <taxon>Eukaryota</taxon>
        <taxon>Metazoa</taxon>
        <taxon>Ecdysozoa</taxon>
        <taxon>Nematoda</taxon>
        <taxon>Chromadorea</taxon>
        <taxon>Rhabditida</taxon>
        <taxon>Tylenchina</taxon>
        <taxon>Tylenchomorpha</taxon>
        <taxon>Sphaerularioidea</taxon>
        <taxon>Anguinidae</taxon>
        <taxon>Anguininae</taxon>
        <taxon>Ditylenchus</taxon>
    </lineage>
</organism>
<evidence type="ECO:0000313" key="1">
    <source>
        <dbReference type="Proteomes" id="UP000887574"/>
    </source>
</evidence>
<protein>
    <submittedName>
        <fullName evidence="2">Uncharacterized protein</fullName>
    </submittedName>
</protein>
<name>A0A915E6J0_9BILA</name>
<accession>A0A915E6J0</accession>
<dbReference type="WBParaSite" id="jg3364">
    <property type="protein sequence ID" value="jg3364"/>
    <property type="gene ID" value="jg3364"/>
</dbReference>
<dbReference type="AlphaFoldDB" id="A0A915E6J0"/>